<feature type="domain" description="HD-GYP" evidence="2">
    <location>
        <begin position="199"/>
        <end position="395"/>
    </location>
</feature>
<dbReference type="KEGG" id="dfi:AXF13_07565"/>
<dbReference type="Proteomes" id="UP000069241">
    <property type="component" value="Chromosome"/>
</dbReference>
<dbReference type="SMART" id="SM00471">
    <property type="entry name" value="HDc"/>
    <property type="match status" value="2"/>
</dbReference>
<dbReference type="Pfam" id="PF13487">
    <property type="entry name" value="HD_5"/>
    <property type="match status" value="1"/>
</dbReference>
<dbReference type="InterPro" id="IPR037522">
    <property type="entry name" value="HD_GYP_dom"/>
</dbReference>
<keyword evidence="4" id="KW-1185">Reference proteome</keyword>
<dbReference type="SUPFAM" id="SSF109604">
    <property type="entry name" value="HD-domain/PDEase-like"/>
    <property type="match status" value="2"/>
</dbReference>
<dbReference type="AlphaFoldDB" id="A0A109W486"/>
<reference evidence="4" key="1">
    <citation type="submission" date="2016-02" db="EMBL/GenBank/DDBJ databases">
        <authorList>
            <person name="Holder M.E."/>
            <person name="Ajami N.J."/>
            <person name="Petrosino J.F."/>
        </authorList>
    </citation>
    <scope>NUCLEOTIDE SEQUENCE [LARGE SCALE GENOMIC DNA]</scope>
    <source>
        <strain evidence="4">CCUG 45958</strain>
    </source>
</reference>
<sequence>MRTIRLFDLLRGFSTALDMVTPALAGHHARVAYLSLRMAEKLGYSRRRRSQLLTAAILHDIGTVPLKTETRDLVFEINEGPHSRAGWAFCKTAGLPEAIHTLVLHHHTPWSTARACGGDARLGNLIHLADRLDIALRAQKNTDFTAVAEHLSRQSGKFAPRYLEALRALAEDREFVEQAGHAEAMLQHLGEIAPTECLGPRKLLKVCGLFSLIVDSKSPFTATHSSGVAYTARALLQRSGLASAEEYTTIFVAGLLHDIGKLAVPTEILEKPAALTPEEFAVIQRHAGVGLDLLGSVPGFACIRTWGGLHHERPDGSGYPLGLSGRQLPLPARIMAVADVFTALTEDRPYRKGMQIDDTLTVMRDMAGRSALDADVVRLLADDVARINRARLDGQRKAAENFQQLRALCRKPEETGPEGEAPVHDGEPYGHRAF</sequence>
<evidence type="ECO:0000256" key="1">
    <source>
        <dbReference type="SAM" id="MobiDB-lite"/>
    </source>
</evidence>
<dbReference type="Pfam" id="PF01966">
    <property type="entry name" value="HD"/>
    <property type="match status" value="1"/>
</dbReference>
<evidence type="ECO:0000313" key="3">
    <source>
        <dbReference type="EMBL" id="AMD89986.1"/>
    </source>
</evidence>
<evidence type="ECO:0000313" key="4">
    <source>
        <dbReference type="Proteomes" id="UP000069241"/>
    </source>
</evidence>
<protein>
    <submittedName>
        <fullName evidence="3">Phosphohydrolase</fullName>
    </submittedName>
</protein>
<organism evidence="3 4">
    <name type="scientific">Desulfovibrio fairfieldensis</name>
    <dbReference type="NCBI Taxonomy" id="44742"/>
    <lineage>
        <taxon>Bacteria</taxon>
        <taxon>Pseudomonadati</taxon>
        <taxon>Thermodesulfobacteriota</taxon>
        <taxon>Desulfovibrionia</taxon>
        <taxon>Desulfovibrionales</taxon>
        <taxon>Desulfovibrionaceae</taxon>
        <taxon>Desulfovibrio</taxon>
    </lineage>
</organism>
<dbReference type="InterPro" id="IPR003607">
    <property type="entry name" value="HD/PDEase_dom"/>
</dbReference>
<dbReference type="InterPro" id="IPR006674">
    <property type="entry name" value="HD_domain"/>
</dbReference>
<dbReference type="PANTHER" id="PTHR43155:SF1">
    <property type="entry name" value="3'3'-CGAMP-SPECIFIC PHOSPHODIESTERASE 1"/>
    <property type="match status" value="1"/>
</dbReference>
<dbReference type="PROSITE" id="PS51832">
    <property type="entry name" value="HD_GYP"/>
    <property type="match status" value="1"/>
</dbReference>
<proteinExistence type="predicted"/>
<dbReference type="RefSeq" id="WP_062252277.1">
    <property type="nucleotide sequence ID" value="NZ_CP014229.1"/>
</dbReference>
<keyword evidence="3" id="KW-0378">Hydrolase</keyword>
<accession>A0A109W486</accession>
<dbReference type="PANTHER" id="PTHR43155">
    <property type="entry name" value="CYCLIC DI-GMP PHOSPHODIESTERASE PA4108-RELATED"/>
    <property type="match status" value="1"/>
</dbReference>
<feature type="region of interest" description="Disordered" evidence="1">
    <location>
        <begin position="412"/>
        <end position="434"/>
    </location>
</feature>
<feature type="compositionally biased region" description="Basic and acidic residues" evidence="1">
    <location>
        <begin position="421"/>
        <end position="434"/>
    </location>
</feature>
<dbReference type="Gene3D" id="1.10.3210.10">
    <property type="entry name" value="Hypothetical protein af1432"/>
    <property type="match status" value="2"/>
</dbReference>
<name>A0A109W486_9BACT</name>
<evidence type="ECO:0000259" key="2">
    <source>
        <dbReference type="PROSITE" id="PS51832"/>
    </source>
</evidence>
<dbReference type="GO" id="GO:0016787">
    <property type="term" value="F:hydrolase activity"/>
    <property type="evidence" value="ECO:0007669"/>
    <property type="project" value="UniProtKB-KW"/>
</dbReference>
<dbReference type="EMBL" id="CP014229">
    <property type="protein sequence ID" value="AMD89986.1"/>
    <property type="molecule type" value="Genomic_DNA"/>
</dbReference>
<dbReference type="STRING" id="44742.AXF13_07565"/>
<dbReference type="CDD" id="cd00077">
    <property type="entry name" value="HDc"/>
    <property type="match status" value="2"/>
</dbReference>
<gene>
    <name evidence="3" type="ORF">AXF13_07565</name>
</gene>